<feature type="signal peptide" evidence="1">
    <location>
        <begin position="1"/>
        <end position="23"/>
    </location>
</feature>
<keyword evidence="3" id="KW-1185">Reference proteome</keyword>
<evidence type="ECO:0000313" key="2">
    <source>
        <dbReference type="EMBL" id="CAK9270338.1"/>
    </source>
</evidence>
<protein>
    <submittedName>
        <fullName evidence="2">Uncharacterized protein</fullName>
    </submittedName>
</protein>
<dbReference type="PANTHER" id="PTHR36342">
    <property type="entry name" value="PTB DOMAIN ENGULFMENT ADAPTER"/>
    <property type="match status" value="1"/>
</dbReference>
<name>A0ABP0WTZ6_9BRYO</name>
<evidence type="ECO:0000313" key="3">
    <source>
        <dbReference type="Proteomes" id="UP001497444"/>
    </source>
</evidence>
<sequence>MTMAVTPRWFAPFLVANSGLAGAQEVRPAKSRGRPCSSGRRASQILCSSLDSMDVYVGTLRLIVSPGPAQWATQAAYAAGLAGDLLHYITILHPRTLGSPCTVMDFQPQNPEDPLVAVAALMGHGIPGVVQERTIPKLQVKNCWWVGTTKPERNLESAQEFNRGWCCELVLGVHDCRHYTLALVEYLTGKSNVLSDIKELRSIAKTLM</sequence>
<dbReference type="EMBL" id="OZ020098">
    <property type="protein sequence ID" value="CAK9270338.1"/>
    <property type="molecule type" value="Genomic_DNA"/>
</dbReference>
<dbReference type="PANTHER" id="PTHR36342:SF1">
    <property type="entry name" value="PTB DOMAIN ENGULFMENT ADAPTER"/>
    <property type="match status" value="1"/>
</dbReference>
<reference evidence="2" key="1">
    <citation type="submission" date="2024-02" db="EMBL/GenBank/DDBJ databases">
        <authorList>
            <consortium name="ELIXIR-Norway"/>
            <consortium name="Elixir Norway"/>
        </authorList>
    </citation>
    <scope>NUCLEOTIDE SEQUENCE</scope>
</reference>
<dbReference type="Proteomes" id="UP001497444">
    <property type="component" value="Chromosome 3"/>
</dbReference>
<organism evidence="2 3">
    <name type="scientific">Sphagnum jensenii</name>
    <dbReference type="NCBI Taxonomy" id="128206"/>
    <lineage>
        <taxon>Eukaryota</taxon>
        <taxon>Viridiplantae</taxon>
        <taxon>Streptophyta</taxon>
        <taxon>Embryophyta</taxon>
        <taxon>Bryophyta</taxon>
        <taxon>Sphagnophytina</taxon>
        <taxon>Sphagnopsida</taxon>
        <taxon>Sphagnales</taxon>
        <taxon>Sphagnaceae</taxon>
        <taxon>Sphagnum</taxon>
    </lineage>
</organism>
<feature type="chain" id="PRO_5047435504" evidence="1">
    <location>
        <begin position="24"/>
        <end position="208"/>
    </location>
</feature>
<evidence type="ECO:0000256" key="1">
    <source>
        <dbReference type="SAM" id="SignalP"/>
    </source>
</evidence>
<keyword evidence="1" id="KW-0732">Signal</keyword>
<proteinExistence type="predicted"/>
<accession>A0ABP0WTZ6</accession>
<gene>
    <name evidence="2" type="ORF">CSSPJE1EN1_LOCUS15816</name>
</gene>